<feature type="transmembrane region" description="Helical" evidence="5">
    <location>
        <begin position="220"/>
        <end position="248"/>
    </location>
</feature>
<dbReference type="InterPro" id="IPR014745">
    <property type="entry name" value="MHC_II_a/b_N"/>
</dbReference>
<reference evidence="8" key="1">
    <citation type="submission" date="2025-05" db="UniProtKB">
        <authorList>
            <consortium name="RefSeq"/>
        </authorList>
    </citation>
    <scope>NUCLEOTIDE SEQUENCE [LARGE SCALE GENOMIC DNA]</scope>
</reference>
<feature type="chain" id="PRO_5045394101" evidence="6">
    <location>
        <begin position="29"/>
        <end position="254"/>
    </location>
</feature>
<dbReference type="GeneID" id="110091135"/>
<keyword evidence="2 5" id="KW-0812">Transmembrane</keyword>
<dbReference type="SUPFAM" id="SSF54452">
    <property type="entry name" value="MHC antigen-recognition domain"/>
    <property type="match status" value="1"/>
</dbReference>
<evidence type="ECO:0000313" key="8">
    <source>
        <dbReference type="Proteomes" id="UP001652642"/>
    </source>
</evidence>
<dbReference type="PROSITE" id="PS50835">
    <property type="entry name" value="IG_LIKE"/>
    <property type="match status" value="1"/>
</dbReference>
<evidence type="ECO:0000256" key="4">
    <source>
        <dbReference type="ARBA" id="ARBA00023180"/>
    </source>
</evidence>
<evidence type="ECO:0000256" key="5">
    <source>
        <dbReference type="SAM" id="Phobius"/>
    </source>
</evidence>
<dbReference type="PANTHER" id="PTHR19944">
    <property type="entry name" value="MHC CLASS II-RELATED"/>
    <property type="match status" value="1"/>
</dbReference>
<keyword evidence="3 5" id="KW-1133">Transmembrane helix</keyword>
<keyword evidence="8" id="KW-1185">Reference proteome</keyword>
<accession>A0A6J0VJ74</accession>
<dbReference type="PANTHER" id="PTHR19944:SF50">
    <property type="entry name" value="HLA CLASS II HISTOCOMPATIBILITY ANTIGEN, DM ALPHA CHAIN"/>
    <property type="match status" value="1"/>
</dbReference>
<evidence type="ECO:0000313" key="9">
    <source>
        <dbReference type="RefSeq" id="XP_020670784.2"/>
    </source>
</evidence>
<dbReference type="GO" id="GO:0042613">
    <property type="term" value="C:MHC class II protein complex"/>
    <property type="evidence" value="ECO:0007669"/>
    <property type="project" value="InterPro"/>
</dbReference>
<dbReference type="InterPro" id="IPR050160">
    <property type="entry name" value="MHC/Immunoglobulin"/>
</dbReference>
<dbReference type="Pfam" id="PF07654">
    <property type="entry name" value="C1-set"/>
    <property type="match status" value="1"/>
</dbReference>
<proteinExistence type="predicted"/>
<keyword evidence="6" id="KW-0732">Signal</keyword>
<dbReference type="GO" id="GO:0006955">
    <property type="term" value="P:immune response"/>
    <property type="evidence" value="ECO:0007669"/>
    <property type="project" value="InterPro"/>
</dbReference>
<dbReference type="InterPro" id="IPR003597">
    <property type="entry name" value="Ig_C1-set"/>
</dbReference>
<name>A0A6J0VJ74_9SAUR</name>
<dbReference type="OrthoDB" id="8935021at2759"/>
<dbReference type="InterPro" id="IPR011162">
    <property type="entry name" value="MHC_I/II-like_Ag-recog"/>
</dbReference>
<dbReference type="KEGG" id="pvt:110091135"/>
<evidence type="ECO:0000256" key="2">
    <source>
        <dbReference type="ARBA" id="ARBA00022692"/>
    </source>
</evidence>
<dbReference type="AlphaFoldDB" id="A0A6J0VJ74"/>
<evidence type="ECO:0000256" key="3">
    <source>
        <dbReference type="ARBA" id="ARBA00022989"/>
    </source>
</evidence>
<keyword evidence="5" id="KW-0472">Membrane</keyword>
<reference evidence="9" key="2">
    <citation type="submission" date="2025-08" db="UniProtKB">
        <authorList>
            <consortium name="RefSeq"/>
        </authorList>
    </citation>
    <scope>IDENTIFICATION</scope>
</reference>
<dbReference type="GO" id="GO:0019882">
    <property type="term" value="P:antigen processing and presentation"/>
    <property type="evidence" value="ECO:0007669"/>
    <property type="project" value="InterPro"/>
</dbReference>
<dbReference type="InterPro" id="IPR007110">
    <property type="entry name" value="Ig-like_dom"/>
</dbReference>
<feature type="domain" description="Ig-like" evidence="7">
    <location>
        <begin position="119"/>
        <end position="208"/>
    </location>
</feature>
<organism evidence="8 9">
    <name type="scientific">Pogona vitticeps</name>
    <name type="common">central bearded dragon</name>
    <dbReference type="NCBI Taxonomy" id="103695"/>
    <lineage>
        <taxon>Eukaryota</taxon>
        <taxon>Metazoa</taxon>
        <taxon>Chordata</taxon>
        <taxon>Craniata</taxon>
        <taxon>Vertebrata</taxon>
        <taxon>Euteleostomi</taxon>
        <taxon>Lepidosauria</taxon>
        <taxon>Squamata</taxon>
        <taxon>Bifurcata</taxon>
        <taxon>Unidentata</taxon>
        <taxon>Episquamata</taxon>
        <taxon>Toxicofera</taxon>
        <taxon>Iguania</taxon>
        <taxon>Acrodonta</taxon>
        <taxon>Agamidae</taxon>
        <taxon>Amphibolurinae</taxon>
        <taxon>Pogona</taxon>
    </lineage>
</organism>
<evidence type="ECO:0000259" key="7">
    <source>
        <dbReference type="PROSITE" id="PS50835"/>
    </source>
</evidence>
<dbReference type="InParanoid" id="A0A6J0VJ74"/>
<gene>
    <name evidence="9" type="primary">LOC110091135</name>
</gene>
<sequence length="254" mass="27972">MGPGRCQWGGLLRAWLLLAAAAAAVAEAQGEVAHVFSEVFFCQKDSPFSGLSQSLDNEQLFWFDFPGSTWHPRLTDFRPEAENRTSKDEILKLSNICTLALDVLTNFSQEYMPEAKGIPQVDVFTLQPFQLGQPSTLVCSVTNIFPPSVTISWEFQDQPVSQGVFTTHVYPLEGLDFQMFSYLEVTPQEGQVYSCTVKTPGDKSSTTTFWVPKDPVDPQLLGNILCAVAFGVGILLAILGAILVILMLQTKNAE</sequence>
<dbReference type="Gene3D" id="2.60.40.10">
    <property type="entry name" value="Immunoglobulins"/>
    <property type="match status" value="1"/>
</dbReference>
<dbReference type="SMART" id="SM00407">
    <property type="entry name" value="IGc1"/>
    <property type="match status" value="1"/>
</dbReference>
<keyword evidence="4" id="KW-0325">Glycoprotein</keyword>
<dbReference type="RefSeq" id="XP_020670784.2">
    <property type="nucleotide sequence ID" value="XM_020815125.2"/>
</dbReference>
<dbReference type="InterPro" id="IPR013783">
    <property type="entry name" value="Ig-like_fold"/>
</dbReference>
<dbReference type="SUPFAM" id="SSF48726">
    <property type="entry name" value="Immunoglobulin"/>
    <property type="match status" value="1"/>
</dbReference>
<dbReference type="InterPro" id="IPR036179">
    <property type="entry name" value="Ig-like_dom_sf"/>
</dbReference>
<dbReference type="Proteomes" id="UP001652642">
    <property type="component" value="Chromosome 2"/>
</dbReference>
<protein>
    <submittedName>
        <fullName evidence="9">HLA class II histocompatibility antigen, DM alpha chain</fullName>
    </submittedName>
</protein>
<evidence type="ECO:0000256" key="6">
    <source>
        <dbReference type="SAM" id="SignalP"/>
    </source>
</evidence>
<comment type="subcellular location">
    <subcellularLocation>
        <location evidence="1">Membrane</location>
        <topology evidence="1">Single-pass type I membrane protein</topology>
    </subcellularLocation>
</comment>
<dbReference type="Gene3D" id="3.10.320.10">
    <property type="entry name" value="Class II Histocompatibility Antigen, M Beta Chain, Chain B, domain 1"/>
    <property type="match status" value="1"/>
</dbReference>
<evidence type="ECO:0000256" key="1">
    <source>
        <dbReference type="ARBA" id="ARBA00004479"/>
    </source>
</evidence>
<feature type="signal peptide" evidence="6">
    <location>
        <begin position="1"/>
        <end position="28"/>
    </location>
</feature>